<evidence type="ECO:0008006" key="3">
    <source>
        <dbReference type="Google" id="ProtNLM"/>
    </source>
</evidence>
<accession>A0AAU7BVA8</accession>
<feature type="chain" id="PRO_5043313479" description="DUF1579 domain-containing protein" evidence="1">
    <location>
        <begin position="21"/>
        <end position="170"/>
    </location>
</feature>
<organism evidence="2">
    <name type="scientific">Pontimicrobium sp. SW4</name>
    <dbReference type="NCBI Taxonomy" id="3153519"/>
    <lineage>
        <taxon>Bacteria</taxon>
        <taxon>Pseudomonadati</taxon>
        <taxon>Bacteroidota</taxon>
        <taxon>Flavobacteriia</taxon>
        <taxon>Flavobacteriales</taxon>
        <taxon>Flavobacteriaceae</taxon>
        <taxon>Pontimicrobium</taxon>
    </lineage>
</organism>
<gene>
    <name evidence="2" type="ORF">ABGB03_03070</name>
</gene>
<evidence type="ECO:0000313" key="2">
    <source>
        <dbReference type="EMBL" id="XBG61889.1"/>
    </source>
</evidence>
<name>A0AAU7BVA8_9FLAO</name>
<protein>
    <recommendedName>
        <fullName evidence="3">DUF1579 domain-containing protein</fullName>
    </recommendedName>
</protein>
<sequence length="170" mass="19972">MKKGILILALSLFLIEQSFSQSFTTDSISKSEISKLEFLVGNWKGKGWIMGRDRTKSEFDQTEKIQFKLDSTAILIEGLGKSNGMITHNAMAIISYNKKDENYIFQSYLQNGQKGEFKGELIDGKFYWYPNENMRYIIWINENGQWYETGEFNREGKWYQVFEMTLDYVK</sequence>
<proteinExistence type="predicted"/>
<reference evidence="2" key="1">
    <citation type="submission" date="2024-05" db="EMBL/GenBank/DDBJ databases">
        <title>Pontimicrobium maritimus sp. nov., isolated form sea water.</title>
        <authorList>
            <person name="Muhammad N."/>
            <person name="Vuong T.Q."/>
            <person name="Han H.L."/>
            <person name="Kim S.-G."/>
        </authorList>
    </citation>
    <scope>NUCLEOTIDE SEQUENCE</scope>
    <source>
        <strain evidence="2">SW4</strain>
    </source>
</reference>
<keyword evidence="1" id="KW-0732">Signal</keyword>
<feature type="signal peptide" evidence="1">
    <location>
        <begin position="1"/>
        <end position="20"/>
    </location>
</feature>
<dbReference type="AlphaFoldDB" id="A0AAU7BVA8"/>
<dbReference type="RefSeq" id="WP_347924739.1">
    <property type="nucleotide sequence ID" value="NZ_CP157199.1"/>
</dbReference>
<evidence type="ECO:0000256" key="1">
    <source>
        <dbReference type="SAM" id="SignalP"/>
    </source>
</evidence>
<dbReference type="EMBL" id="CP157199">
    <property type="protein sequence ID" value="XBG61889.1"/>
    <property type="molecule type" value="Genomic_DNA"/>
</dbReference>